<sequence length="185" mass="20653">MADEPTLPSLPKVSWDSHTQTFTNTRKRNRDGAPPQPLFSNSSDPAVFSSDDDPHIDNYVNGRHHKKRYVGSWFQQMPASSDSTFGEVAGPQPKPNRTLERQLDSGVWMGSDELVDPDEDFLIGMEPSPEPKLPQLRNLQPAPSVSPEELIVRSRIDAAIEDSNPEIDLSYVIPPRERGTIVSVH</sequence>
<reference evidence="1" key="1">
    <citation type="submission" date="2022-11" db="EMBL/GenBank/DDBJ databases">
        <title>Genome Sequence of Nemania bipapillata.</title>
        <authorList>
            <person name="Buettner E."/>
        </authorList>
    </citation>
    <scope>NUCLEOTIDE SEQUENCE</scope>
    <source>
        <strain evidence="1">CP14</strain>
    </source>
</reference>
<name>A0ACC2J4U4_9PEZI</name>
<organism evidence="1 2">
    <name type="scientific">Nemania bipapillata</name>
    <dbReference type="NCBI Taxonomy" id="110536"/>
    <lineage>
        <taxon>Eukaryota</taxon>
        <taxon>Fungi</taxon>
        <taxon>Dikarya</taxon>
        <taxon>Ascomycota</taxon>
        <taxon>Pezizomycotina</taxon>
        <taxon>Sordariomycetes</taxon>
        <taxon>Xylariomycetidae</taxon>
        <taxon>Xylariales</taxon>
        <taxon>Xylariaceae</taxon>
        <taxon>Nemania</taxon>
    </lineage>
</organism>
<dbReference type="Proteomes" id="UP001153334">
    <property type="component" value="Unassembled WGS sequence"/>
</dbReference>
<accession>A0ACC2J4U4</accession>
<dbReference type="EMBL" id="JAPESX010000235">
    <property type="protein sequence ID" value="KAJ8122425.1"/>
    <property type="molecule type" value="Genomic_DNA"/>
</dbReference>
<gene>
    <name evidence="1" type="ORF">ONZ43_g1380</name>
</gene>
<protein>
    <submittedName>
        <fullName evidence="1">Uncharacterized protein</fullName>
    </submittedName>
</protein>
<proteinExistence type="predicted"/>
<evidence type="ECO:0000313" key="1">
    <source>
        <dbReference type="EMBL" id="KAJ8122425.1"/>
    </source>
</evidence>
<comment type="caution">
    <text evidence="1">The sequence shown here is derived from an EMBL/GenBank/DDBJ whole genome shotgun (WGS) entry which is preliminary data.</text>
</comment>
<keyword evidence="2" id="KW-1185">Reference proteome</keyword>
<evidence type="ECO:0000313" key="2">
    <source>
        <dbReference type="Proteomes" id="UP001153334"/>
    </source>
</evidence>